<dbReference type="InterPro" id="IPR027051">
    <property type="entry name" value="XdhC_Rossmann_dom"/>
</dbReference>
<dbReference type="EMBL" id="CP042161">
    <property type="protein sequence ID" value="QDS34154.1"/>
    <property type="molecule type" value="Genomic_DNA"/>
</dbReference>
<dbReference type="Pfam" id="PF21469">
    <property type="entry name" value="BH1974-like_central"/>
    <property type="match status" value="1"/>
</dbReference>
<dbReference type="PANTHER" id="PTHR30388:SF6">
    <property type="entry name" value="XANTHINE DEHYDROGENASE SUBUNIT A-RELATED"/>
    <property type="match status" value="1"/>
</dbReference>
<dbReference type="Gene3D" id="3.40.50.720">
    <property type="entry name" value="NAD(P)-binding Rossmann-like Domain"/>
    <property type="match status" value="1"/>
</dbReference>
<organism evidence="4 5">
    <name type="scientific">Brevibacillus brevis</name>
    <name type="common">Bacillus brevis</name>
    <dbReference type="NCBI Taxonomy" id="1393"/>
    <lineage>
        <taxon>Bacteria</taxon>
        <taxon>Bacillati</taxon>
        <taxon>Bacillota</taxon>
        <taxon>Bacilli</taxon>
        <taxon>Bacillales</taxon>
        <taxon>Paenibacillaceae</taxon>
        <taxon>Brevibacillus</taxon>
    </lineage>
</organism>
<evidence type="ECO:0000259" key="2">
    <source>
        <dbReference type="Pfam" id="PF13478"/>
    </source>
</evidence>
<dbReference type="InterPro" id="IPR048890">
    <property type="entry name" value="BH1974-like_central"/>
</dbReference>
<proteinExistence type="predicted"/>
<dbReference type="RefSeq" id="WP_144615510.1">
    <property type="nucleotide sequence ID" value="NZ_CP042161.1"/>
</dbReference>
<dbReference type="InterPro" id="IPR052698">
    <property type="entry name" value="MoCofactor_Util/Proc"/>
</dbReference>
<evidence type="ECO:0000313" key="4">
    <source>
        <dbReference type="EMBL" id="QDS34154.1"/>
    </source>
</evidence>
<feature type="domain" description="BH1974-like central" evidence="3">
    <location>
        <begin position="109"/>
        <end position="171"/>
    </location>
</feature>
<dbReference type="Proteomes" id="UP000317713">
    <property type="component" value="Chromosome"/>
</dbReference>
<dbReference type="Pfam" id="PF13478">
    <property type="entry name" value="XdhC_C"/>
    <property type="match status" value="1"/>
</dbReference>
<dbReference type="Pfam" id="PF02625">
    <property type="entry name" value="XdhC_CoxI"/>
    <property type="match status" value="1"/>
</dbReference>
<feature type="domain" description="XdhC Rossmann" evidence="2">
    <location>
        <begin position="198"/>
        <end position="333"/>
    </location>
</feature>
<reference evidence="4 5" key="1">
    <citation type="submission" date="2019-07" db="EMBL/GenBank/DDBJ databases">
        <title>Characterization of Brevibacillus brevis HK544, as a potential biocontrol agent.</title>
        <authorList>
            <person name="Kim H."/>
        </authorList>
    </citation>
    <scope>NUCLEOTIDE SEQUENCE [LARGE SCALE GENOMIC DNA]</scope>
    <source>
        <strain evidence="4 5">HK544</strain>
    </source>
</reference>
<dbReference type="AlphaFoldDB" id="A0A517I5K4"/>
<dbReference type="PANTHER" id="PTHR30388">
    <property type="entry name" value="ALDEHYDE OXIDOREDUCTASE MOLYBDENUM COFACTOR ASSEMBLY PROTEIN"/>
    <property type="match status" value="1"/>
</dbReference>
<feature type="domain" description="XdhC- CoxI" evidence="1">
    <location>
        <begin position="17"/>
        <end position="73"/>
    </location>
</feature>
<sequence>MEEIHRILETIQRTDLRSVLATITQVEGSAYRREGVSMLFLEGGSQIGLLSAGCLEAHLASFVPEMLETGISRSFLFNMQSSEILSWGEEEGCGGVIQVTMEPVHDTLLDHLCTLKHYLDQQIMVMHVKRLGSDGTVTDYAFLTEDLELFGEWRGEFPQALVDMISSKSEPSCTSGMRFVSTIQSDVFVHRYEPQPRLIIFGAGPDSRPLAALAAATGFSVIVSDWRPALCDRRYFPNATSFILGFPEEAIRAIQFSPFDYVVVMTHYFKRDQQLLRLLSDRQLCYLGILGSKRRTERMLSGLQIPMEIHFPVGLAIGAEGPEEIAVSILAELISVRRKNQKQESGSHEAG</sequence>
<protein>
    <submittedName>
        <fullName evidence="4">XdhC family protein</fullName>
    </submittedName>
</protein>
<gene>
    <name evidence="4" type="ORF">FPS98_09290</name>
</gene>
<name>A0A517I5K4_BREBE</name>
<dbReference type="SUPFAM" id="SSF51984">
    <property type="entry name" value="MurCD N-terminal domain"/>
    <property type="match status" value="1"/>
</dbReference>
<evidence type="ECO:0000313" key="5">
    <source>
        <dbReference type="Proteomes" id="UP000317713"/>
    </source>
</evidence>
<accession>A0A517I5K4</accession>
<evidence type="ECO:0000259" key="3">
    <source>
        <dbReference type="Pfam" id="PF21469"/>
    </source>
</evidence>
<evidence type="ECO:0000259" key="1">
    <source>
        <dbReference type="Pfam" id="PF02625"/>
    </source>
</evidence>
<dbReference type="InterPro" id="IPR003777">
    <property type="entry name" value="XdhC_CoxI"/>
</dbReference>